<dbReference type="PANTHER" id="PTHR10856">
    <property type="entry name" value="CORONIN"/>
    <property type="match status" value="1"/>
</dbReference>
<dbReference type="SUPFAM" id="SSF101908">
    <property type="entry name" value="Putative isomerase YbhE"/>
    <property type="match status" value="1"/>
</dbReference>
<dbReference type="AlphaFoldDB" id="A0AAN4ZP37"/>
<protein>
    <recommendedName>
        <fullName evidence="9">Coronin</fullName>
    </recommendedName>
</protein>
<feature type="region of interest" description="Disordered" evidence="10">
    <location>
        <begin position="1025"/>
        <end position="1044"/>
    </location>
</feature>
<feature type="compositionally biased region" description="Low complexity" evidence="10">
    <location>
        <begin position="984"/>
        <end position="1000"/>
    </location>
</feature>
<feature type="domain" description="DUF1899" evidence="11">
    <location>
        <begin position="4"/>
        <end position="66"/>
    </location>
</feature>
<evidence type="ECO:0000256" key="6">
    <source>
        <dbReference type="ARBA" id="ARBA00023203"/>
    </source>
</evidence>
<gene>
    <name evidence="12" type="ORF">PMAYCL1PPCAC_13049</name>
</gene>
<dbReference type="Pfam" id="PF00400">
    <property type="entry name" value="WD40"/>
    <property type="match status" value="2"/>
</dbReference>
<keyword evidence="6" id="KW-0009">Actin-binding</keyword>
<feature type="repeat" description="WD" evidence="8">
    <location>
        <begin position="76"/>
        <end position="118"/>
    </location>
</feature>
<accession>A0AAN4ZP37</accession>
<keyword evidence="3" id="KW-0963">Cytoplasm</keyword>
<feature type="compositionally biased region" description="Basic and acidic residues" evidence="10">
    <location>
        <begin position="1030"/>
        <end position="1044"/>
    </location>
</feature>
<feature type="compositionally biased region" description="Low complexity" evidence="10">
    <location>
        <begin position="449"/>
        <end position="459"/>
    </location>
</feature>
<feature type="repeat" description="WD" evidence="8">
    <location>
        <begin position="736"/>
        <end position="777"/>
    </location>
</feature>
<dbReference type="SMART" id="SM01167">
    <property type="entry name" value="DUF1900"/>
    <property type="match status" value="2"/>
</dbReference>
<dbReference type="SUPFAM" id="SSF50978">
    <property type="entry name" value="WD40 repeat-like"/>
    <property type="match status" value="1"/>
</dbReference>
<dbReference type="EMBL" id="BTRK01000003">
    <property type="protein sequence ID" value="GMR42854.1"/>
    <property type="molecule type" value="Genomic_DNA"/>
</dbReference>
<dbReference type="Pfam" id="PF08953">
    <property type="entry name" value="DUF1899"/>
    <property type="match status" value="2"/>
</dbReference>
<evidence type="ECO:0000256" key="2">
    <source>
        <dbReference type="ARBA" id="ARBA00009482"/>
    </source>
</evidence>
<dbReference type="InterPro" id="IPR036322">
    <property type="entry name" value="WD40_repeat_dom_sf"/>
</dbReference>
<comment type="similarity">
    <text evidence="2 9">Belongs to the WD repeat coronin family.</text>
</comment>
<evidence type="ECO:0000256" key="10">
    <source>
        <dbReference type="SAM" id="MobiDB-lite"/>
    </source>
</evidence>
<evidence type="ECO:0000256" key="7">
    <source>
        <dbReference type="ARBA" id="ARBA00024838"/>
    </source>
</evidence>
<dbReference type="Pfam" id="PF16300">
    <property type="entry name" value="WD40_4"/>
    <property type="match status" value="2"/>
</dbReference>
<evidence type="ECO:0000256" key="8">
    <source>
        <dbReference type="PROSITE-ProRule" id="PRU00221"/>
    </source>
</evidence>
<dbReference type="SMART" id="SM00320">
    <property type="entry name" value="WD40"/>
    <property type="match status" value="6"/>
</dbReference>
<comment type="subcellular location">
    <subcellularLocation>
        <location evidence="1">Cytoplasm</location>
    </subcellularLocation>
</comment>
<comment type="function">
    <text evidence="7">F-actin regulator involved in anterograde Golgi to endosome transport: upon ubiquitination via 'Lys-33'-linked ubiquitin chains by the BCR(KLHL20) E3 ubiquitin ligase complex, interacts with EPS15 and localizes to the trans-Golgi network, where it promotes actin polymerization, thereby facilitating post-Golgi trafficking. May play a role in the maintenance of the Golgi apparatus morphology.</text>
</comment>
<feature type="compositionally biased region" description="Low complexity" evidence="10">
    <location>
        <begin position="407"/>
        <end position="431"/>
    </location>
</feature>
<dbReference type="InterPro" id="IPR001680">
    <property type="entry name" value="WD40_rpt"/>
</dbReference>
<dbReference type="Proteomes" id="UP001328107">
    <property type="component" value="Unassembled WGS sequence"/>
</dbReference>
<keyword evidence="5 9" id="KW-0677">Repeat</keyword>
<sequence>MAWRFQPSKFKNTTPKVPKKEETIFDLPIGTLSCTNNGIQSNQAFLAFCIEGEGGKLGVLPSDARGRRVRTEIDVVCAHGDQVDDFAFLPFEENKLVTCSRDDKVKVWTLSASSPAVLSGEVDIGSGRLLSALAPHSTASDIVAVASTSSVFIVDVARGETVGECSGVREKALSVSWSEDGKMLAASADKGRQGLFWDARASSSPVYEMELHSGMGREARCIYAGDKFVSSAFTNKRVQEVRVWDARKWETPLMVKEYTATTGVLIPQFDPDTKLLFLAGKGTNKIFLQELQQKQPVISDVYEMTVADQVLGFSLAPKRTVKPMDGEVARMYQLTKNSIVPIPCIVPRRSYRELHVDLFPDTRGPIAGCSGKAWLEGSDEMPERVSMTAGHGGPECPPPEPTPPPALRLATGAAPAPAAARPAPVAAPRASVEVEEPKELVYSGEKSTRTTTSATTITTVEPEQEAPKLRLTKQLSDEKADSTSLQKENVPAATPAVSSTSVAPTPTASAAAPTPSSRSLARAPSMPTTGTEVKLRVLARSDNDATPRLNQRVRPKSCVVGQVQSKYRHVETLAGVKAGAVFSNLRNVNTRLPTECNGAVASSKYVAVPLAGPAGVIMILDVDAPQKMPDGVVDGIYNKAGVTDLAWSPFDSSLLVVGTDQGLINVWRIAEKGEGEEEQPKRAELQPEQQLRLGGEKIVNVRWHPLAEGLLAVALSDGAVELWTISSSGSSRRARLHSHSSPVLSIAWSNDGSRLATVAKDLELHVWSPQTSTEALELRLEGAIESARGARVIFACDDSMIIVAGFTKSSGRQLLLYCTSSSALLFRHQLDNAVQPLVPYYDFDSSVLFLTGKGDQSIQMFEVCREAPFLLELSRFQGQPGHQSIAFHNKSICKVMEVEFARAWRLTEKTLEMLRFRVPRVKKDVFQSDLFPDALVTWESRMSADEWLAGAKTAPLFRSLRPAGVAALAIVAPSPAPKLAAARTTTSETTTTKNEPLTPAPIVIPAATPKEKEVMAAWSTKIEVGDGQLEQDRMEGVPEEEWKE</sequence>
<dbReference type="GO" id="GO:0005737">
    <property type="term" value="C:cytoplasm"/>
    <property type="evidence" value="ECO:0007669"/>
    <property type="project" value="UniProtKB-SubCell"/>
</dbReference>
<dbReference type="GO" id="GO:0030036">
    <property type="term" value="P:actin cytoskeleton organization"/>
    <property type="evidence" value="ECO:0007669"/>
    <property type="project" value="UniProtKB-ARBA"/>
</dbReference>
<feature type="region of interest" description="Disordered" evidence="10">
    <location>
        <begin position="981"/>
        <end position="1000"/>
    </location>
</feature>
<evidence type="ECO:0000256" key="9">
    <source>
        <dbReference type="RuleBase" id="RU280818"/>
    </source>
</evidence>
<reference evidence="13" key="1">
    <citation type="submission" date="2022-10" db="EMBL/GenBank/DDBJ databases">
        <title>Genome assembly of Pristionchus species.</title>
        <authorList>
            <person name="Yoshida K."/>
            <person name="Sommer R.J."/>
        </authorList>
    </citation>
    <scope>NUCLEOTIDE SEQUENCE [LARGE SCALE GENOMIC DNA]</scope>
    <source>
        <strain evidence="13">RS5460</strain>
    </source>
</reference>
<dbReference type="PROSITE" id="PS50294">
    <property type="entry name" value="WD_REPEATS_REGION"/>
    <property type="match status" value="1"/>
</dbReference>
<dbReference type="InterPro" id="IPR015943">
    <property type="entry name" value="WD40/YVTN_repeat-like_dom_sf"/>
</dbReference>
<keyword evidence="13" id="KW-1185">Reference proteome</keyword>
<name>A0AAN4ZP37_9BILA</name>
<evidence type="ECO:0000259" key="11">
    <source>
        <dbReference type="SMART" id="SM01166"/>
    </source>
</evidence>
<dbReference type="SMART" id="SM01166">
    <property type="entry name" value="DUF1899"/>
    <property type="match status" value="2"/>
</dbReference>
<feature type="compositionally biased region" description="Pro residues" evidence="10">
    <location>
        <begin position="395"/>
        <end position="406"/>
    </location>
</feature>
<feature type="compositionally biased region" description="Low complexity" evidence="10">
    <location>
        <begin position="491"/>
        <end position="525"/>
    </location>
</feature>
<evidence type="ECO:0000313" key="12">
    <source>
        <dbReference type="EMBL" id="GMR42854.1"/>
    </source>
</evidence>
<evidence type="ECO:0000256" key="5">
    <source>
        <dbReference type="ARBA" id="ARBA00022737"/>
    </source>
</evidence>
<keyword evidence="4 8" id="KW-0853">WD repeat</keyword>
<evidence type="ECO:0000313" key="13">
    <source>
        <dbReference type="Proteomes" id="UP001328107"/>
    </source>
</evidence>
<dbReference type="PROSITE" id="PS50082">
    <property type="entry name" value="WD_REPEATS_2"/>
    <property type="match status" value="2"/>
</dbReference>
<evidence type="ECO:0000256" key="1">
    <source>
        <dbReference type="ARBA" id="ARBA00004496"/>
    </source>
</evidence>
<dbReference type="PANTHER" id="PTHR10856:SF20">
    <property type="entry name" value="CORONIN-7"/>
    <property type="match status" value="1"/>
</dbReference>
<feature type="region of interest" description="Disordered" evidence="10">
    <location>
        <begin position="382"/>
        <end position="529"/>
    </location>
</feature>
<dbReference type="FunFam" id="2.130.10.10:FF:000076">
    <property type="entry name" value="Coronin"/>
    <property type="match status" value="1"/>
</dbReference>
<organism evidence="12 13">
    <name type="scientific">Pristionchus mayeri</name>
    <dbReference type="NCBI Taxonomy" id="1317129"/>
    <lineage>
        <taxon>Eukaryota</taxon>
        <taxon>Metazoa</taxon>
        <taxon>Ecdysozoa</taxon>
        <taxon>Nematoda</taxon>
        <taxon>Chromadorea</taxon>
        <taxon>Rhabditida</taxon>
        <taxon>Rhabditina</taxon>
        <taxon>Diplogasteromorpha</taxon>
        <taxon>Diplogasteroidea</taxon>
        <taxon>Neodiplogasteridae</taxon>
        <taxon>Pristionchus</taxon>
    </lineage>
</organism>
<dbReference type="Gene3D" id="2.130.10.10">
    <property type="entry name" value="YVTN repeat-like/Quinoprotein amine dehydrogenase"/>
    <property type="match status" value="2"/>
</dbReference>
<dbReference type="GO" id="GO:0003779">
    <property type="term" value="F:actin binding"/>
    <property type="evidence" value="ECO:0007669"/>
    <property type="project" value="UniProtKB-KW"/>
</dbReference>
<dbReference type="InterPro" id="IPR015505">
    <property type="entry name" value="Coronin"/>
</dbReference>
<feature type="domain" description="DUF1899" evidence="11">
    <location>
        <begin position="562"/>
        <end position="626"/>
    </location>
</feature>
<comment type="caution">
    <text evidence="12">The sequence shown here is derived from an EMBL/GenBank/DDBJ whole genome shotgun (WGS) entry which is preliminary data.</text>
</comment>
<dbReference type="InterPro" id="IPR015048">
    <property type="entry name" value="DUF1899"/>
</dbReference>
<evidence type="ECO:0000256" key="4">
    <source>
        <dbReference type="ARBA" id="ARBA00022574"/>
    </source>
</evidence>
<evidence type="ECO:0000256" key="3">
    <source>
        <dbReference type="ARBA" id="ARBA00022490"/>
    </source>
</evidence>
<proteinExistence type="inferred from homology"/>